<gene>
    <name evidence="1" type="ORF">L3Q82_008448</name>
</gene>
<proteinExistence type="predicted"/>
<comment type="caution">
    <text evidence="1">The sequence shown here is derived from an EMBL/GenBank/DDBJ whole genome shotgun (WGS) entry which is preliminary data.</text>
</comment>
<accession>A0ACB8XCQ1</accession>
<organism evidence="1 2">
    <name type="scientific">Scortum barcoo</name>
    <name type="common">barcoo grunter</name>
    <dbReference type="NCBI Taxonomy" id="214431"/>
    <lineage>
        <taxon>Eukaryota</taxon>
        <taxon>Metazoa</taxon>
        <taxon>Chordata</taxon>
        <taxon>Craniata</taxon>
        <taxon>Vertebrata</taxon>
        <taxon>Euteleostomi</taxon>
        <taxon>Actinopterygii</taxon>
        <taxon>Neopterygii</taxon>
        <taxon>Teleostei</taxon>
        <taxon>Neoteleostei</taxon>
        <taxon>Acanthomorphata</taxon>
        <taxon>Eupercaria</taxon>
        <taxon>Centrarchiformes</taxon>
        <taxon>Terapontoidei</taxon>
        <taxon>Terapontidae</taxon>
        <taxon>Scortum</taxon>
    </lineage>
</organism>
<evidence type="ECO:0000313" key="2">
    <source>
        <dbReference type="Proteomes" id="UP000831701"/>
    </source>
</evidence>
<protein>
    <submittedName>
        <fullName evidence="1">Uncharacterized protein</fullName>
    </submittedName>
</protein>
<evidence type="ECO:0000313" key="1">
    <source>
        <dbReference type="EMBL" id="KAI3377721.1"/>
    </source>
</evidence>
<sequence length="160" mass="18890">MALKMSMCQFSVPLVLPHGNKWMKSLWKAVKYEKFIFSFRNTLVAHAYDNLCREFSRWEWDFRKEILSLQKAAELEILNADNESTLESLNKFVESKISEMFGKISGQKETMNKKLCDYYKSKDKHVNLIEKHKMDFIHSINSVENEIKRSICGNCTEKHL</sequence>
<keyword evidence="2" id="KW-1185">Reference proteome</keyword>
<dbReference type="EMBL" id="CM041531">
    <property type="protein sequence ID" value="KAI3377721.1"/>
    <property type="molecule type" value="Genomic_DNA"/>
</dbReference>
<name>A0ACB8XCQ1_9TELE</name>
<dbReference type="Proteomes" id="UP000831701">
    <property type="component" value="Chromosome 1"/>
</dbReference>
<reference evidence="1" key="1">
    <citation type="submission" date="2022-04" db="EMBL/GenBank/DDBJ databases">
        <title>Jade perch genome.</title>
        <authorList>
            <person name="Chao B."/>
        </authorList>
    </citation>
    <scope>NUCLEOTIDE SEQUENCE</scope>
    <source>
        <strain evidence="1">CB-2022</strain>
    </source>
</reference>